<dbReference type="InterPro" id="IPR006674">
    <property type="entry name" value="HD_domain"/>
</dbReference>
<protein>
    <submittedName>
        <fullName evidence="2">HD domain-containing protein</fullName>
    </submittedName>
</protein>
<dbReference type="SUPFAM" id="SSF109604">
    <property type="entry name" value="HD-domain/PDEase-like"/>
    <property type="match status" value="1"/>
</dbReference>
<dbReference type="Proteomes" id="UP001198893">
    <property type="component" value="Unassembled WGS sequence"/>
</dbReference>
<gene>
    <name evidence="2" type="ORF">LKD47_00310</name>
</gene>
<accession>A0AAW4WJ57</accession>
<evidence type="ECO:0000313" key="2">
    <source>
        <dbReference type="EMBL" id="MCC2240744.1"/>
    </source>
</evidence>
<dbReference type="Pfam" id="PF01966">
    <property type="entry name" value="HD"/>
    <property type="match status" value="1"/>
</dbReference>
<organism evidence="2 3">
    <name type="scientific">Roseburia amylophila</name>
    <dbReference type="NCBI Taxonomy" id="2981794"/>
    <lineage>
        <taxon>Bacteria</taxon>
        <taxon>Bacillati</taxon>
        <taxon>Bacillota</taxon>
        <taxon>Clostridia</taxon>
        <taxon>Lachnospirales</taxon>
        <taxon>Lachnospiraceae</taxon>
        <taxon>Roseburia</taxon>
    </lineage>
</organism>
<reference evidence="2" key="1">
    <citation type="submission" date="2021-10" db="EMBL/GenBank/DDBJ databases">
        <title>Anaerobic single-cell dispensing facilitates the cultivation of human gut bacteria.</title>
        <authorList>
            <person name="Afrizal A."/>
        </authorList>
    </citation>
    <scope>NUCLEOTIDE SEQUENCE</scope>
    <source>
        <strain evidence="2">CLA-AA-H204</strain>
    </source>
</reference>
<dbReference type="RefSeq" id="WP_227709360.1">
    <property type="nucleotide sequence ID" value="NZ_JAJEQW010000001.1"/>
</dbReference>
<dbReference type="CDD" id="cd00077">
    <property type="entry name" value="HDc"/>
    <property type="match status" value="1"/>
</dbReference>
<dbReference type="NCBIfam" id="TIGR00277">
    <property type="entry name" value="HDIG"/>
    <property type="match status" value="1"/>
</dbReference>
<dbReference type="EMBL" id="JAJEQW010000001">
    <property type="protein sequence ID" value="MCC2240744.1"/>
    <property type="molecule type" value="Genomic_DNA"/>
</dbReference>
<feature type="domain" description="HD/PDEase" evidence="1">
    <location>
        <begin position="29"/>
        <end position="153"/>
    </location>
</feature>
<evidence type="ECO:0000259" key="1">
    <source>
        <dbReference type="SMART" id="SM00471"/>
    </source>
</evidence>
<proteinExistence type="predicted"/>
<dbReference type="SMART" id="SM00471">
    <property type="entry name" value="HDc"/>
    <property type="match status" value="1"/>
</dbReference>
<dbReference type="InterPro" id="IPR006675">
    <property type="entry name" value="HDIG_dom"/>
</dbReference>
<dbReference type="AlphaFoldDB" id="A0AAW4WJ57"/>
<dbReference type="InterPro" id="IPR003607">
    <property type="entry name" value="HD/PDEase_dom"/>
</dbReference>
<dbReference type="Gene3D" id="1.10.3210.10">
    <property type="entry name" value="Hypothetical protein af1432"/>
    <property type="match status" value="1"/>
</dbReference>
<comment type="caution">
    <text evidence="2">The sequence shown here is derived from an EMBL/GenBank/DDBJ whole genome shotgun (WGS) entry which is preliminary data.</text>
</comment>
<evidence type="ECO:0000313" key="3">
    <source>
        <dbReference type="Proteomes" id="UP001198893"/>
    </source>
</evidence>
<name>A0AAW4WJ57_9FIRM</name>
<sequence>MEYVARLLHQEQYRKTVKKIARLEADRIYCRHNMEHFMDVARLAQIRNLKEQLGLDEEMIYLYALLHDIGRMKEYEQGISHAAASAEFAGEIFATIDYPKEKGDIICQAILAHRRETCGELHGEKLWQTAFTQLMKWADKASRMCFACEAADSCKWSEEEKNKPETWF</sequence>